<evidence type="ECO:0000259" key="1">
    <source>
        <dbReference type="Pfam" id="PF07872"/>
    </source>
</evidence>
<dbReference type="AlphaFoldDB" id="W4QHE4"/>
<dbReference type="EMBL" id="BAUU01000013">
    <property type="protein sequence ID" value="GAE30764.1"/>
    <property type="molecule type" value="Genomic_DNA"/>
</dbReference>
<gene>
    <name evidence="2" type="ORF">JCM9152_2180</name>
</gene>
<accession>W4QHE4</accession>
<dbReference type="RefSeq" id="WP_035343698.1">
    <property type="nucleotide sequence ID" value="NZ_BAUU01000013.1"/>
</dbReference>
<name>W4QHE4_9BACI</name>
<evidence type="ECO:0000313" key="3">
    <source>
        <dbReference type="Proteomes" id="UP000018895"/>
    </source>
</evidence>
<keyword evidence="3" id="KW-1185">Reference proteome</keyword>
<dbReference type="STRING" id="1236971.JCM9152_2180"/>
<organism evidence="2 3">
    <name type="scientific">Halalkalibacter hemicellulosilyticusJCM 9152</name>
    <dbReference type="NCBI Taxonomy" id="1236971"/>
    <lineage>
        <taxon>Bacteria</taxon>
        <taxon>Bacillati</taxon>
        <taxon>Bacillota</taxon>
        <taxon>Bacilli</taxon>
        <taxon>Bacillales</taxon>
        <taxon>Bacillaceae</taxon>
        <taxon>Halalkalibacter</taxon>
    </lineage>
</organism>
<dbReference type="Proteomes" id="UP000018895">
    <property type="component" value="Unassembled WGS sequence"/>
</dbReference>
<proteinExistence type="predicted"/>
<dbReference type="OrthoDB" id="2936048at2"/>
<reference evidence="2" key="1">
    <citation type="journal article" date="2014" name="Genome Announc.">
        <title>Draft Genome Sequences of Three Alkaliphilic Bacillus Strains, Bacillus wakoensis JCM 9140T, Bacillus akibai JCM 9157T, and Bacillus hemicellulosilyticus JCM 9152T.</title>
        <authorList>
            <person name="Yuki M."/>
            <person name="Oshima K."/>
            <person name="Suda W."/>
            <person name="Oshida Y."/>
            <person name="Kitamura K."/>
            <person name="Iida T."/>
            <person name="Hattori M."/>
            <person name="Ohkuma M."/>
        </authorList>
    </citation>
    <scope>NUCLEOTIDE SEQUENCE [LARGE SCALE GENOMIC DNA]</scope>
    <source>
        <strain evidence="2">JCM 9152</strain>
    </source>
</reference>
<protein>
    <recommendedName>
        <fullName evidence="1">DUF1659 domain-containing protein</fullName>
    </recommendedName>
</protein>
<comment type="caution">
    <text evidence="2">The sequence shown here is derived from an EMBL/GenBank/DDBJ whole genome shotgun (WGS) entry which is preliminary data.</text>
</comment>
<dbReference type="Pfam" id="PF07872">
    <property type="entry name" value="DUF1659"/>
    <property type="match status" value="1"/>
</dbReference>
<sequence>MNEQQNSRLSILFIVGVDDEGANVTKAKTFSNIKGTTTDESLLQFTNAIVSLQQYPVADSIRNNQYSIM</sequence>
<evidence type="ECO:0000313" key="2">
    <source>
        <dbReference type="EMBL" id="GAE30764.1"/>
    </source>
</evidence>
<dbReference type="InterPro" id="IPR012454">
    <property type="entry name" value="DUF1659"/>
</dbReference>
<feature type="domain" description="DUF1659" evidence="1">
    <location>
        <begin position="3"/>
        <end position="68"/>
    </location>
</feature>